<evidence type="ECO:0000256" key="4">
    <source>
        <dbReference type="PIRNR" id="PIRNR006707"/>
    </source>
</evidence>
<keyword evidence="1 4" id="KW-0805">Transcription regulation</keyword>
<dbReference type="InterPro" id="IPR052362">
    <property type="entry name" value="HTH-GbsR_regulator"/>
</dbReference>
<reference evidence="6 7" key="1">
    <citation type="journal article" date="2003" name="Int. J. Syst. Evol. Microbiol.">
        <title>Halobacillus salinus sp. nov., isolated from a salt lake on the coast of the East Sea in Korea.</title>
        <authorList>
            <person name="Yoon J.H."/>
            <person name="Kang K.H."/>
            <person name="Park Y.H."/>
        </authorList>
    </citation>
    <scope>NUCLEOTIDE SEQUENCE [LARGE SCALE GENOMIC DNA]</scope>
    <source>
        <strain evidence="6 7">HSL-3</strain>
    </source>
</reference>
<evidence type="ECO:0000256" key="1">
    <source>
        <dbReference type="ARBA" id="ARBA00023015"/>
    </source>
</evidence>
<dbReference type="STRING" id="192814.GCA_900166575_00063"/>
<gene>
    <name evidence="6" type="ORF">E4663_16745</name>
</gene>
<dbReference type="OrthoDB" id="9800374at2"/>
<protein>
    <recommendedName>
        <fullName evidence="4">HTH-type transcriptional regulator</fullName>
    </recommendedName>
</protein>
<organism evidence="6 7">
    <name type="scientific">Halobacillus salinus</name>
    <dbReference type="NCBI Taxonomy" id="192814"/>
    <lineage>
        <taxon>Bacteria</taxon>
        <taxon>Bacillati</taxon>
        <taxon>Bacillota</taxon>
        <taxon>Bacilli</taxon>
        <taxon>Bacillales</taxon>
        <taxon>Bacillaceae</taxon>
        <taxon>Halobacillus</taxon>
    </lineage>
</organism>
<feature type="domain" description="HTH marR-type" evidence="5">
    <location>
        <begin position="25"/>
        <end position="77"/>
    </location>
</feature>
<dbReference type="InterPro" id="IPR026282">
    <property type="entry name" value="MJ1563"/>
</dbReference>
<evidence type="ECO:0000313" key="6">
    <source>
        <dbReference type="EMBL" id="TGB01449.1"/>
    </source>
</evidence>
<keyword evidence="3 4" id="KW-0804">Transcription</keyword>
<dbReference type="SUPFAM" id="SSF46785">
    <property type="entry name" value="Winged helix' DNA-binding domain"/>
    <property type="match status" value="1"/>
</dbReference>
<name>A0A4Z0GXZ3_9BACI</name>
<evidence type="ECO:0000256" key="3">
    <source>
        <dbReference type="ARBA" id="ARBA00023163"/>
    </source>
</evidence>
<evidence type="ECO:0000259" key="5">
    <source>
        <dbReference type="Pfam" id="PF12802"/>
    </source>
</evidence>
<dbReference type="PIRSF" id="PIRSF006707">
    <property type="entry name" value="MJ1563"/>
    <property type="match status" value="1"/>
</dbReference>
<keyword evidence="2 4" id="KW-0238">DNA-binding</keyword>
<evidence type="ECO:0000256" key="2">
    <source>
        <dbReference type="ARBA" id="ARBA00023125"/>
    </source>
</evidence>
<dbReference type="GO" id="GO:0003677">
    <property type="term" value="F:DNA binding"/>
    <property type="evidence" value="ECO:0007669"/>
    <property type="project" value="UniProtKB-UniRule"/>
</dbReference>
<proteinExistence type="inferred from homology"/>
<dbReference type="Gene3D" id="1.10.10.10">
    <property type="entry name" value="Winged helix-like DNA-binding domain superfamily/Winged helix DNA-binding domain"/>
    <property type="match status" value="1"/>
</dbReference>
<accession>A0A4Z0GXZ3</accession>
<dbReference type="Pfam" id="PF12802">
    <property type="entry name" value="MarR_2"/>
    <property type="match status" value="1"/>
</dbReference>
<dbReference type="AlphaFoldDB" id="A0A4Z0GXZ3"/>
<dbReference type="InterPro" id="IPR036390">
    <property type="entry name" value="WH_DNA-bd_sf"/>
</dbReference>
<keyword evidence="7" id="KW-1185">Reference proteome</keyword>
<dbReference type="InterPro" id="IPR036388">
    <property type="entry name" value="WH-like_DNA-bd_sf"/>
</dbReference>
<dbReference type="EMBL" id="SRJC01000006">
    <property type="protein sequence ID" value="TGB01449.1"/>
    <property type="molecule type" value="Genomic_DNA"/>
</dbReference>
<evidence type="ECO:0000313" key="7">
    <source>
        <dbReference type="Proteomes" id="UP000297982"/>
    </source>
</evidence>
<dbReference type="PANTHER" id="PTHR38465">
    <property type="entry name" value="HTH-TYPE TRANSCRIPTIONAL REGULATOR MJ1563-RELATED"/>
    <property type="match status" value="1"/>
</dbReference>
<comment type="similarity">
    <text evidence="4">Belongs to the GbsR family.</text>
</comment>
<dbReference type="RefSeq" id="WP_079478542.1">
    <property type="nucleotide sequence ID" value="NZ_FVYZ01000004.1"/>
</dbReference>
<sequence>MNEQEQLEESRARVIEVISQNMGLYGVTPSIGRLYCLLFFSEKPLTLDEMKEELGMSKASMSNAVRALLDLNMVEKTWVKGVRKDLYVASDNPHQRFFDYFTTKWRHATMTNTNAIEKTTDELKNLLDDPDTSEEVKAKAEVDVAKLKDWQEYYDWLDRLIHTFETKEILDFVPLHKEEQEKR</sequence>
<comment type="caution">
    <text evidence="6">The sequence shown here is derived from an EMBL/GenBank/DDBJ whole genome shotgun (WGS) entry which is preliminary data.</text>
</comment>
<dbReference type="Proteomes" id="UP000297982">
    <property type="component" value="Unassembled WGS sequence"/>
</dbReference>
<dbReference type="InterPro" id="IPR000835">
    <property type="entry name" value="HTH_MarR-typ"/>
</dbReference>
<dbReference type="PANTHER" id="PTHR38465:SF1">
    <property type="entry name" value="HTH-TYPE TRANSCRIPTIONAL REGULATOR MJ1563-RELATED"/>
    <property type="match status" value="1"/>
</dbReference>